<feature type="region of interest" description="Disordered" evidence="3">
    <location>
        <begin position="512"/>
        <end position="535"/>
    </location>
</feature>
<dbReference type="GO" id="GO:0006351">
    <property type="term" value="P:DNA-templated transcription"/>
    <property type="evidence" value="ECO:0007669"/>
    <property type="project" value="InterPro"/>
</dbReference>
<keyword evidence="1" id="KW-0479">Metal-binding</keyword>
<dbReference type="EMBL" id="ML180288">
    <property type="protein sequence ID" value="THU77983.1"/>
    <property type="molecule type" value="Genomic_DNA"/>
</dbReference>
<feature type="compositionally biased region" description="Basic and acidic residues" evidence="3">
    <location>
        <begin position="250"/>
        <end position="259"/>
    </location>
</feature>
<dbReference type="SMART" id="SM00066">
    <property type="entry name" value="GAL4"/>
    <property type="match status" value="1"/>
</dbReference>
<evidence type="ECO:0000256" key="2">
    <source>
        <dbReference type="ARBA" id="ARBA00023242"/>
    </source>
</evidence>
<accession>A0A4S8KQS8</accession>
<protein>
    <recommendedName>
        <fullName evidence="4">Zn(2)-C6 fungal-type domain-containing protein</fullName>
    </recommendedName>
</protein>
<dbReference type="SMART" id="SM00906">
    <property type="entry name" value="Fungal_trans"/>
    <property type="match status" value="1"/>
</dbReference>
<dbReference type="GO" id="GO:0003677">
    <property type="term" value="F:DNA binding"/>
    <property type="evidence" value="ECO:0007669"/>
    <property type="project" value="InterPro"/>
</dbReference>
<dbReference type="GO" id="GO:0008270">
    <property type="term" value="F:zinc ion binding"/>
    <property type="evidence" value="ECO:0007669"/>
    <property type="project" value="InterPro"/>
</dbReference>
<feature type="region of interest" description="Disordered" evidence="3">
    <location>
        <begin position="698"/>
        <end position="718"/>
    </location>
</feature>
<evidence type="ECO:0000256" key="1">
    <source>
        <dbReference type="ARBA" id="ARBA00022723"/>
    </source>
</evidence>
<feature type="compositionally biased region" description="Basic and acidic residues" evidence="3">
    <location>
        <begin position="523"/>
        <end position="535"/>
    </location>
</feature>
<dbReference type="SUPFAM" id="SSF57701">
    <property type="entry name" value="Zn2/Cys6 DNA-binding domain"/>
    <property type="match status" value="1"/>
</dbReference>
<dbReference type="GO" id="GO:0000981">
    <property type="term" value="F:DNA-binding transcription factor activity, RNA polymerase II-specific"/>
    <property type="evidence" value="ECO:0007669"/>
    <property type="project" value="InterPro"/>
</dbReference>
<feature type="compositionally biased region" description="Polar residues" evidence="3">
    <location>
        <begin position="61"/>
        <end position="83"/>
    </location>
</feature>
<dbReference type="InterPro" id="IPR036864">
    <property type="entry name" value="Zn2-C6_fun-type_DNA-bd_sf"/>
</dbReference>
<dbReference type="CDD" id="cd00067">
    <property type="entry name" value="GAL4"/>
    <property type="match status" value="1"/>
</dbReference>
<keyword evidence="2" id="KW-0539">Nucleus</keyword>
<reference evidence="5 6" key="1">
    <citation type="journal article" date="2019" name="Nat. Ecol. Evol.">
        <title>Megaphylogeny resolves global patterns of mushroom evolution.</title>
        <authorList>
            <person name="Varga T."/>
            <person name="Krizsan K."/>
            <person name="Foldi C."/>
            <person name="Dima B."/>
            <person name="Sanchez-Garcia M."/>
            <person name="Sanchez-Ramirez S."/>
            <person name="Szollosi G.J."/>
            <person name="Szarkandi J.G."/>
            <person name="Papp V."/>
            <person name="Albert L."/>
            <person name="Andreopoulos W."/>
            <person name="Angelini C."/>
            <person name="Antonin V."/>
            <person name="Barry K.W."/>
            <person name="Bougher N.L."/>
            <person name="Buchanan P."/>
            <person name="Buyck B."/>
            <person name="Bense V."/>
            <person name="Catcheside P."/>
            <person name="Chovatia M."/>
            <person name="Cooper J."/>
            <person name="Damon W."/>
            <person name="Desjardin D."/>
            <person name="Finy P."/>
            <person name="Geml J."/>
            <person name="Haridas S."/>
            <person name="Hughes K."/>
            <person name="Justo A."/>
            <person name="Karasinski D."/>
            <person name="Kautmanova I."/>
            <person name="Kiss B."/>
            <person name="Kocsube S."/>
            <person name="Kotiranta H."/>
            <person name="LaButti K.M."/>
            <person name="Lechner B.E."/>
            <person name="Liimatainen K."/>
            <person name="Lipzen A."/>
            <person name="Lukacs Z."/>
            <person name="Mihaltcheva S."/>
            <person name="Morgado L.N."/>
            <person name="Niskanen T."/>
            <person name="Noordeloos M.E."/>
            <person name="Ohm R.A."/>
            <person name="Ortiz-Santana B."/>
            <person name="Ovrebo C."/>
            <person name="Racz N."/>
            <person name="Riley R."/>
            <person name="Savchenko A."/>
            <person name="Shiryaev A."/>
            <person name="Soop K."/>
            <person name="Spirin V."/>
            <person name="Szebenyi C."/>
            <person name="Tomsovsky M."/>
            <person name="Tulloss R.E."/>
            <person name="Uehling J."/>
            <person name="Grigoriev I.V."/>
            <person name="Vagvolgyi C."/>
            <person name="Papp T."/>
            <person name="Martin F.M."/>
            <person name="Miettinen O."/>
            <person name="Hibbett D.S."/>
            <person name="Nagy L.G."/>
        </authorList>
    </citation>
    <scope>NUCLEOTIDE SEQUENCE [LARGE SCALE GENOMIC DNA]</scope>
    <source>
        <strain evidence="5 6">CBS 962.96</strain>
    </source>
</reference>
<name>A0A4S8KQS8_DENBC</name>
<feature type="compositionally biased region" description="Basic residues" evidence="3">
    <location>
        <begin position="46"/>
        <end position="56"/>
    </location>
</feature>
<evidence type="ECO:0000259" key="4">
    <source>
        <dbReference type="PROSITE" id="PS50048"/>
    </source>
</evidence>
<proteinExistence type="predicted"/>
<dbReference type="PROSITE" id="PS00463">
    <property type="entry name" value="ZN2_CY6_FUNGAL_1"/>
    <property type="match status" value="1"/>
</dbReference>
<keyword evidence="6" id="KW-1185">Reference proteome</keyword>
<gene>
    <name evidence="5" type="ORF">K435DRAFT_845954</name>
</gene>
<dbReference type="Proteomes" id="UP000297245">
    <property type="component" value="Unassembled WGS sequence"/>
</dbReference>
<dbReference type="InterPro" id="IPR001138">
    <property type="entry name" value="Zn2Cys6_DnaBD"/>
</dbReference>
<organism evidence="5 6">
    <name type="scientific">Dendrothele bispora (strain CBS 962.96)</name>
    <dbReference type="NCBI Taxonomy" id="1314807"/>
    <lineage>
        <taxon>Eukaryota</taxon>
        <taxon>Fungi</taxon>
        <taxon>Dikarya</taxon>
        <taxon>Basidiomycota</taxon>
        <taxon>Agaricomycotina</taxon>
        <taxon>Agaricomycetes</taxon>
        <taxon>Agaricomycetidae</taxon>
        <taxon>Agaricales</taxon>
        <taxon>Agaricales incertae sedis</taxon>
        <taxon>Dendrothele</taxon>
    </lineage>
</organism>
<evidence type="ECO:0000256" key="3">
    <source>
        <dbReference type="SAM" id="MobiDB-lite"/>
    </source>
</evidence>
<feature type="region of interest" description="Disordered" evidence="3">
    <location>
        <begin position="240"/>
        <end position="267"/>
    </location>
</feature>
<dbReference type="PROSITE" id="PS50048">
    <property type="entry name" value="ZN2_CY6_FUNGAL_2"/>
    <property type="match status" value="1"/>
</dbReference>
<feature type="region of interest" description="Disordered" evidence="3">
    <location>
        <begin position="97"/>
        <end position="121"/>
    </location>
</feature>
<feature type="region of interest" description="Disordered" evidence="3">
    <location>
        <begin position="368"/>
        <end position="394"/>
    </location>
</feature>
<dbReference type="InterPro" id="IPR007219">
    <property type="entry name" value="XnlR_reg_dom"/>
</dbReference>
<dbReference type="AlphaFoldDB" id="A0A4S8KQS8"/>
<dbReference type="CDD" id="cd12148">
    <property type="entry name" value="fungal_TF_MHR"/>
    <property type="match status" value="1"/>
</dbReference>
<dbReference type="PANTHER" id="PTHR46910:SF38">
    <property type="entry name" value="ZN(2)-C6 FUNGAL-TYPE DOMAIN-CONTAINING PROTEIN"/>
    <property type="match status" value="1"/>
</dbReference>
<evidence type="ECO:0000313" key="5">
    <source>
        <dbReference type="EMBL" id="THU77983.1"/>
    </source>
</evidence>
<feature type="compositionally biased region" description="Polar residues" evidence="3">
    <location>
        <begin position="368"/>
        <end position="382"/>
    </location>
</feature>
<dbReference type="InterPro" id="IPR050987">
    <property type="entry name" value="AtrR-like"/>
</dbReference>
<feature type="compositionally biased region" description="Polar residues" evidence="3">
    <location>
        <begin position="333"/>
        <end position="350"/>
    </location>
</feature>
<feature type="compositionally biased region" description="Polar residues" evidence="3">
    <location>
        <begin position="617"/>
        <end position="626"/>
    </location>
</feature>
<dbReference type="Pfam" id="PF00172">
    <property type="entry name" value="Zn_clus"/>
    <property type="match status" value="1"/>
</dbReference>
<dbReference type="PANTHER" id="PTHR46910">
    <property type="entry name" value="TRANSCRIPTION FACTOR PDR1"/>
    <property type="match status" value="1"/>
</dbReference>
<feature type="region of interest" description="Disordered" evidence="3">
    <location>
        <begin position="604"/>
        <end position="646"/>
    </location>
</feature>
<sequence length="1201" mass="133634">MHRAEKRKRYQHACDECRRKKIRCDSETMPDNFCTPCLNLHLHCTHTKPPQRRGPRRGPTNKLSSSNDLNDTINPKPGTGSSTLSIQTLVESILEFSSSTNPNSNPNNTSPTIPIPSSSSSTSRTYLLALATHIRSLESQLEAALARETRLTFALRDLEKLSGSDPVFDSFTPKNRHLQGVNHLDSDGTNALELMESPGMVDDDDNGDDGDGIVDDVFNLGICLRDLGDLEEFQGLKNELGEVSPGLSSDEGRGRKDEELSGFGPGVWMMKDEDWEEEDLSLSGGMDYRSEDGFKRNGWGSHGHVNNGIDVDGLARDMKDMDEGKREGDEITNAGNKNKPTQTTKLKSKLQRTTTQYFGESTFGTGITSTSAHASARPSFNKSGGEEEEETIMEPGLRPAQAFRTSLSEWKHLFFSVRRPRFWDEKDEDTRGCFEFGKSSSAFSFPTYTFPSPTHLHSLIITYFTQYNVYLPLLHRPTFERAVFEEELHLRDKTFGALVLVVCAIATCGSGGQGVEEEAEDDVERRTRQGEREGRRKGLGWEWLQQIPIERFVFGQPISLHLMQMLCLYTYHLQGICPHSDTAWVLSGIAIRLAQAAGLHRRKSSSSCRGGFKAGSSPGTDAKTNGLNGGGGERPTNASGPGPSHTVESELWKRVFWVLIFMDTFISSWFGRPRAISWHDFDIEPLIECDDEYWPGEPATLPQDGLKSPDSSQKAFVQPPGKPSLISFWTCTTRMLKIIAYMQKTIYAVRKSDIGQKHPISAIDYHKQAVTDLDSALNQWLDSVPQHLQWSTTSSSSSPSSSSSSSSSQIFFNQSTLLYTLYYWVQIQVHRRFIPRPSTGPSGGGGELYPCLTICTNAARSCLRVVETSCKRNFGGLFATAHFPFSLFNAALILIINLWKRIQNIDSEPVPKVKLRSKADVVDVHKEMADIYKCVDLMRLCEASYPISGRLIDVLNTLIVATNYLPPSPSGPSVISVSSPSPFVSPMMTTTTMSAGGLELSMDSAPGIESLPTRVDMDIDMEMNYQHDPRTQAHFRDSSSSPVYLHHPRPQVPSTIVVPKVPASVPPVDDSLSGFEQPEFEFELRRQFEPRLDHLYQHQRHEINQQQLLSTSSLLSASFDPCHPGIPLAAEQNTMVAGAGTEPSLGIRLYDPYRYHNYDITHEASSRISDVNIPSGTWATDSSTWDSFMASVDQMLYTGPY</sequence>
<feature type="region of interest" description="Disordered" evidence="3">
    <location>
        <begin position="46"/>
        <end position="83"/>
    </location>
</feature>
<feature type="domain" description="Zn(2)-C6 fungal-type" evidence="4">
    <location>
        <begin position="13"/>
        <end position="46"/>
    </location>
</feature>
<feature type="region of interest" description="Disordered" evidence="3">
    <location>
        <begin position="325"/>
        <end position="350"/>
    </location>
</feature>
<dbReference type="Gene3D" id="4.10.240.10">
    <property type="entry name" value="Zn(2)-C6 fungal-type DNA-binding domain"/>
    <property type="match status" value="1"/>
</dbReference>
<dbReference type="OrthoDB" id="4456959at2759"/>
<dbReference type="Pfam" id="PF04082">
    <property type="entry name" value="Fungal_trans"/>
    <property type="match status" value="1"/>
</dbReference>
<evidence type="ECO:0000313" key="6">
    <source>
        <dbReference type="Proteomes" id="UP000297245"/>
    </source>
</evidence>